<evidence type="ECO:0000313" key="1">
    <source>
        <dbReference type="EMBL" id="ASD52064.1"/>
    </source>
</evidence>
<sequence length="151" mass="17369">MNILPIESELADVQEYADVSQVFSVELQATERLISMEIIHEDIQGLTFTDTGYSGKYEAVFSVGPNSLMYRDQDKLKSADSWEQLPPGKELYLWNAPKSLLRTYTYTVKVKYATTDGVTETEAEMSKQYTQIVFGNWSVWANKLRDYIWQA</sequence>
<accession>A0A2U7NJI9</accession>
<organism evidence="1 2">
    <name type="scientific">Pseudomonas phage PspYZU05</name>
    <dbReference type="NCBI Taxonomy" id="1983556"/>
    <lineage>
        <taxon>Viruses</taxon>
        <taxon>Duplodnaviria</taxon>
        <taxon>Heunggongvirae</taxon>
        <taxon>Uroviricota</taxon>
        <taxon>Caudoviricetes</taxon>
        <taxon>Pantevenvirales</taxon>
        <taxon>Straboviridae</taxon>
        <taxon>Jiangsuvirus</taxon>
        <taxon>Jiangsuvirus pspyzu05</taxon>
    </lineage>
</organism>
<evidence type="ECO:0000313" key="2">
    <source>
        <dbReference type="Proteomes" id="UP000247773"/>
    </source>
</evidence>
<dbReference type="EMBL" id="KY971610">
    <property type="protein sequence ID" value="ASD52064.1"/>
    <property type="molecule type" value="Genomic_DNA"/>
</dbReference>
<proteinExistence type="predicted"/>
<keyword evidence="2" id="KW-1185">Reference proteome</keyword>
<dbReference type="Proteomes" id="UP000247773">
    <property type="component" value="Genome"/>
</dbReference>
<protein>
    <submittedName>
        <fullName evidence="1">Uncharacterized protein</fullName>
    </submittedName>
</protein>
<gene>
    <name evidence="1" type="ORF">PspYZU05_112</name>
</gene>
<reference evidence="1 2" key="1">
    <citation type="submission" date="2017-04" db="EMBL/GenBank/DDBJ databases">
        <title>Isolation of lytic bacteriophages infecting Pseudomonas strains for biocontrol of fish and shrimp spoilage during chilled storage.</title>
        <authorList>
            <person name="Yang Z."/>
            <person name="Tao X."/>
            <person name="Gao L."/>
            <person name="Rao S."/>
        </authorList>
    </citation>
    <scope>NUCLEOTIDE SEQUENCE [LARGE SCALE GENOMIC DNA]</scope>
</reference>
<name>A0A2U7NJI9_9CAUD</name>